<comment type="caution">
    <text evidence="2">The sequence shown here is derived from an EMBL/GenBank/DDBJ whole genome shotgun (WGS) entry which is preliminary data.</text>
</comment>
<evidence type="ECO:0000313" key="3">
    <source>
        <dbReference type="Proteomes" id="UP000559182"/>
    </source>
</evidence>
<reference evidence="2 3" key="1">
    <citation type="submission" date="2020-08" db="EMBL/GenBank/DDBJ databases">
        <title>Sequencing the genomes of 1000 actinobacteria strains.</title>
        <authorList>
            <person name="Klenk H.-P."/>
        </authorList>
    </citation>
    <scope>NUCLEOTIDE SEQUENCE [LARGE SCALE GENOMIC DNA]</scope>
    <source>
        <strain evidence="2 3">DSM 105369</strain>
    </source>
</reference>
<evidence type="ECO:0000256" key="1">
    <source>
        <dbReference type="ARBA" id="ARBA00006479"/>
    </source>
</evidence>
<keyword evidence="2" id="KW-0808">Transferase</keyword>
<dbReference type="Proteomes" id="UP000559182">
    <property type="component" value="Unassembled WGS sequence"/>
</dbReference>
<dbReference type="SUPFAM" id="SSF53067">
    <property type="entry name" value="Actin-like ATPase domain"/>
    <property type="match status" value="1"/>
</dbReference>
<dbReference type="PANTHER" id="PTHR18964">
    <property type="entry name" value="ROK (REPRESSOR, ORF, KINASE) FAMILY"/>
    <property type="match status" value="1"/>
</dbReference>
<name>A0A839N552_9MICO</name>
<keyword evidence="3" id="KW-1185">Reference proteome</keyword>
<dbReference type="InterPro" id="IPR000600">
    <property type="entry name" value="ROK"/>
</dbReference>
<dbReference type="CDD" id="cd24058">
    <property type="entry name" value="ASKHA_NBD_ROK_PPGK"/>
    <property type="match status" value="1"/>
</dbReference>
<evidence type="ECO:0000313" key="2">
    <source>
        <dbReference type="EMBL" id="MBB2891194.1"/>
    </source>
</evidence>
<organism evidence="2 3">
    <name type="scientific">Flexivirga oryzae</name>
    <dbReference type="NCBI Taxonomy" id="1794944"/>
    <lineage>
        <taxon>Bacteria</taxon>
        <taxon>Bacillati</taxon>
        <taxon>Actinomycetota</taxon>
        <taxon>Actinomycetes</taxon>
        <taxon>Micrococcales</taxon>
        <taxon>Dermacoccaceae</taxon>
        <taxon>Flexivirga</taxon>
    </lineage>
</organism>
<dbReference type="Gene3D" id="3.30.420.40">
    <property type="match status" value="2"/>
</dbReference>
<dbReference type="AlphaFoldDB" id="A0A839N552"/>
<accession>A0A839N552</accession>
<dbReference type="Pfam" id="PF00480">
    <property type="entry name" value="ROK"/>
    <property type="match status" value="1"/>
</dbReference>
<sequence>MSTTYPLGIDVGGTGIKGAPVDLDKGAFAKDRVRIDTPKESTPDAVAEVIEQIADKFAEDTDGQPIGITLPCVVTHGIVRTAANIDTSWIGTNVEELLSKRLGRPVTVVNDADAAGVGELHFGAARNTDGTVLVSTLGTGIGSALLIDGELLPNSELGHLEIDGHDAESKAAESAHVEEDLSWEDWAKRLQRYYSHIEDLLWPDLIVVGGGVSKKADKFLPLLHLRAPIVAAQLRNAAGIVGVAWLADRAAKAPAR</sequence>
<keyword evidence="2" id="KW-0418">Kinase</keyword>
<dbReference type="GO" id="GO:0047330">
    <property type="term" value="F:polyphosphate-glucose phosphotransferase activity"/>
    <property type="evidence" value="ECO:0007669"/>
    <property type="project" value="UniProtKB-EC"/>
</dbReference>
<comment type="similarity">
    <text evidence="1">Belongs to the ROK (NagC/XylR) family.</text>
</comment>
<dbReference type="PANTHER" id="PTHR18964:SF146">
    <property type="entry name" value="POLYPHOSPHATE GLUCOKINASE"/>
    <property type="match status" value="1"/>
</dbReference>
<dbReference type="EC" id="2.7.1.63" evidence="2"/>
<dbReference type="RefSeq" id="WP_183319492.1">
    <property type="nucleotide sequence ID" value="NZ_JACHVQ010000001.1"/>
</dbReference>
<protein>
    <submittedName>
        <fullName evidence="2">Polyphosphate glucokinase</fullName>
        <ecNumber evidence="2">2.7.1.63</ecNumber>
    </submittedName>
</protein>
<dbReference type="NCBIfam" id="NF045942">
    <property type="entry name" value="PolPhglucPhase"/>
    <property type="match status" value="1"/>
</dbReference>
<proteinExistence type="inferred from homology"/>
<gene>
    <name evidence="2" type="ORF">FHU39_001178</name>
</gene>
<dbReference type="InterPro" id="IPR043129">
    <property type="entry name" value="ATPase_NBD"/>
</dbReference>
<dbReference type="EMBL" id="JACHVQ010000001">
    <property type="protein sequence ID" value="MBB2891194.1"/>
    <property type="molecule type" value="Genomic_DNA"/>
</dbReference>